<dbReference type="Pfam" id="PF00080">
    <property type="entry name" value="Sod_Cu"/>
    <property type="match status" value="1"/>
</dbReference>
<sequence>MDMIGAIATLTGGSTRRRRRRRAGDGRAEQKHVPNERGANPMFPSPTSRKSVRYITPLVALAAVALTGCSNNEEAASEPGTTPPVWTGSAAPEGGEHGGHAGTGAGTGGASGESLTATLEDPQGTEIGTVTFTDAGEFVQVSAEVEGLEAGFHGFHVHQVGVCEANSAPPNGGAPGNFLSAGGHLHSEGDEGHPAAGDLTSIQVREDGVGELVTTTSGLTLDDLRADGGRAVIVHEGADNFANIPTRYAPGGPDEETLSTGDAGARAACGVVGAS</sequence>
<evidence type="ECO:0000313" key="6">
    <source>
        <dbReference type="EMBL" id="EOM77969.1"/>
    </source>
</evidence>
<evidence type="ECO:0000256" key="4">
    <source>
        <dbReference type="SAM" id="MobiDB-lite"/>
    </source>
</evidence>
<keyword evidence="3" id="KW-0186">Copper</keyword>
<dbReference type="SUPFAM" id="SSF49329">
    <property type="entry name" value="Cu,Zn superoxide dismutase-like"/>
    <property type="match status" value="1"/>
</dbReference>
<evidence type="ECO:0000313" key="7">
    <source>
        <dbReference type="Proteomes" id="UP000013525"/>
    </source>
</evidence>
<dbReference type="PATRIC" id="fig|1273125.3.peg.620"/>
<evidence type="ECO:0000256" key="1">
    <source>
        <dbReference type="ARBA" id="ARBA00010457"/>
    </source>
</evidence>
<dbReference type="InterPro" id="IPR036423">
    <property type="entry name" value="SOD-like_Cu/Zn_dom_sf"/>
</dbReference>
<comment type="function">
    <text evidence="2">Destroys radicals which are normally produced within the cells and which are toxic to biological systems. May play a role in favoring mycobacterial survival in phagocytes.</text>
</comment>
<organism evidence="6 7">
    <name type="scientific">Rhodococcus rhodnii LMG 5362</name>
    <dbReference type="NCBI Taxonomy" id="1273125"/>
    <lineage>
        <taxon>Bacteria</taxon>
        <taxon>Bacillati</taxon>
        <taxon>Actinomycetota</taxon>
        <taxon>Actinomycetes</taxon>
        <taxon>Mycobacteriales</taxon>
        <taxon>Nocardiaceae</taxon>
        <taxon>Rhodococcus</taxon>
    </lineage>
</organism>
<dbReference type="CDD" id="cd00305">
    <property type="entry name" value="Cu-Zn_Superoxide_Dismutase"/>
    <property type="match status" value="1"/>
</dbReference>
<dbReference type="Proteomes" id="UP000013525">
    <property type="component" value="Unassembled WGS sequence"/>
</dbReference>
<comment type="similarity">
    <text evidence="1 3">Belongs to the Cu-Zn superoxide dismutase family.</text>
</comment>
<feature type="compositionally biased region" description="Gly residues" evidence="4">
    <location>
        <begin position="100"/>
        <end position="111"/>
    </location>
</feature>
<reference evidence="6 7" key="1">
    <citation type="journal article" date="2013" name="Genome Announc.">
        <title>Draft Genome Sequence of Rhodococcus rhodnii Strain LMG5362, a Symbiont of Rhodnius prolixus (Hemiptera, Reduviidae, Triatominae), the Principle Vector of Trypanosoma cruzi.</title>
        <authorList>
            <person name="Pachebat J.A."/>
            <person name="van Keulen G."/>
            <person name="Whitten M.M."/>
            <person name="Girdwood S."/>
            <person name="Del Sol R."/>
            <person name="Dyson P.J."/>
            <person name="Facey P.D."/>
        </authorList>
    </citation>
    <scope>NUCLEOTIDE SEQUENCE [LARGE SCALE GENOMIC DNA]</scope>
    <source>
        <strain evidence="6 7">LMG 5362</strain>
    </source>
</reference>
<dbReference type="InterPro" id="IPR018152">
    <property type="entry name" value="SOD_Cu/Zn_BS"/>
</dbReference>
<dbReference type="eggNOG" id="COG2032">
    <property type="taxonomic scope" value="Bacteria"/>
</dbReference>
<gene>
    <name evidence="6" type="ORF">Rrhod_0643</name>
</gene>
<feature type="compositionally biased region" description="Basic and acidic residues" evidence="4">
    <location>
        <begin position="23"/>
        <end position="35"/>
    </location>
</feature>
<keyword evidence="3" id="KW-0560">Oxidoreductase</keyword>
<name>R7WV03_9NOCA</name>
<dbReference type="Gene3D" id="2.60.40.200">
    <property type="entry name" value="Superoxide dismutase, copper/zinc binding domain"/>
    <property type="match status" value="1"/>
</dbReference>
<proteinExistence type="inferred from homology"/>
<comment type="cofactor">
    <cofactor evidence="3">
        <name>Zn(2+)</name>
        <dbReference type="ChEBI" id="CHEBI:29105"/>
    </cofactor>
    <text evidence="3">Binds 1 zinc ion per subunit.</text>
</comment>
<dbReference type="InterPro" id="IPR024134">
    <property type="entry name" value="SOD_Cu/Zn_/chaperone"/>
</dbReference>
<feature type="region of interest" description="Disordered" evidence="4">
    <location>
        <begin position="72"/>
        <end position="117"/>
    </location>
</feature>
<dbReference type="GO" id="GO:0005507">
    <property type="term" value="F:copper ion binding"/>
    <property type="evidence" value="ECO:0007669"/>
    <property type="project" value="InterPro"/>
</dbReference>
<dbReference type="NCBIfam" id="NF047631">
    <property type="entry name" value="SodCMycob"/>
    <property type="match status" value="1"/>
</dbReference>
<evidence type="ECO:0000256" key="3">
    <source>
        <dbReference type="RuleBase" id="RU000393"/>
    </source>
</evidence>
<dbReference type="PROSITE" id="PS00332">
    <property type="entry name" value="SOD_CU_ZN_2"/>
    <property type="match status" value="1"/>
</dbReference>
<evidence type="ECO:0000256" key="2">
    <source>
        <dbReference type="ARBA" id="ARBA00024900"/>
    </source>
</evidence>
<protein>
    <recommendedName>
        <fullName evidence="3">Superoxide dismutase [Cu-Zn]</fullName>
        <ecNumber evidence="3">1.15.1.1</ecNumber>
    </recommendedName>
</protein>
<accession>R7WV03</accession>
<dbReference type="EMBL" id="APMY01000020">
    <property type="protein sequence ID" value="EOM77969.1"/>
    <property type="molecule type" value="Genomic_DNA"/>
</dbReference>
<dbReference type="InterPro" id="IPR001424">
    <property type="entry name" value="SOD_Cu_Zn_dom"/>
</dbReference>
<dbReference type="AlphaFoldDB" id="R7WV03"/>
<comment type="caution">
    <text evidence="6">The sequence shown here is derived from an EMBL/GenBank/DDBJ whole genome shotgun (WGS) entry which is preliminary data.</text>
</comment>
<feature type="region of interest" description="Disordered" evidence="4">
    <location>
        <begin position="1"/>
        <end position="48"/>
    </location>
</feature>
<evidence type="ECO:0000259" key="5">
    <source>
        <dbReference type="Pfam" id="PF00080"/>
    </source>
</evidence>
<feature type="domain" description="Superoxide dismutase copper/zinc binding" evidence="5">
    <location>
        <begin position="128"/>
        <end position="272"/>
    </location>
</feature>
<dbReference type="PANTHER" id="PTHR10003">
    <property type="entry name" value="SUPEROXIDE DISMUTASE CU-ZN -RELATED"/>
    <property type="match status" value="1"/>
</dbReference>
<comment type="catalytic activity">
    <reaction evidence="3">
        <text>2 superoxide + 2 H(+) = H2O2 + O2</text>
        <dbReference type="Rhea" id="RHEA:20696"/>
        <dbReference type="ChEBI" id="CHEBI:15378"/>
        <dbReference type="ChEBI" id="CHEBI:15379"/>
        <dbReference type="ChEBI" id="CHEBI:16240"/>
        <dbReference type="ChEBI" id="CHEBI:18421"/>
        <dbReference type="EC" id="1.15.1.1"/>
    </reaction>
</comment>
<keyword evidence="7" id="KW-1185">Reference proteome</keyword>
<dbReference type="EC" id="1.15.1.1" evidence="3"/>
<dbReference type="GO" id="GO:0004784">
    <property type="term" value="F:superoxide dismutase activity"/>
    <property type="evidence" value="ECO:0007669"/>
    <property type="project" value="UniProtKB-EC"/>
</dbReference>
<keyword evidence="3" id="KW-0479">Metal-binding</keyword>
<keyword evidence="3" id="KW-0862">Zinc</keyword>
<comment type="cofactor">
    <cofactor evidence="3">
        <name>Cu cation</name>
        <dbReference type="ChEBI" id="CHEBI:23378"/>
    </cofactor>
    <text evidence="3">Binds 1 copper ion per subunit.</text>
</comment>